<gene>
    <name evidence="1" type="ORF">CEXT_249081</name>
</gene>
<comment type="caution">
    <text evidence="1">The sequence shown here is derived from an EMBL/GenBank/DDBJ whole genome shotgun (WGS) entry which is preliminary data.</text>
</comment>
<dbReference type="Proteomes" id="UP001054945">
    <property type="component" value="Unassembled WGS sequence"/>
</dbReference>
<dbReference type="AlphaFoldDB" id="A0AAV4SJU8"/>
<protein>
    <submittedName>
        <fullName evidence="1">Uncharacterized protein</fullName>
    </submittedName>
</protein>
<sequence>MFSISFPSTYHNQRSILLCDLFLRKPISSQNGGVIIFGSDQEVAGVMRAVRRNNCTGLFTWIGERRVERPIPGVRRERGSSGGHRVGAAPSQICQGIRRLLPITVRV</sequence>
<reference evidence="1 2" key="1">
    <citation type="submission" date="2021-06" db="EMBL/GenBank/DDBJ databases">
        <title>Caerostris extrusa draft genome.</title>
        <authorList>
            <person name="Kono N."/>
            <person name="Arakawa K."/>
        </authorList>
    </citation>
    <scope>NUCLEOTIDE SEQUENCE [LARGE SCALE GENOMIC DNA]</scope>
</reference>
<evidence type="ECO:0000313" key="1">
    <source>
        <dbReference type="EMBL" id="GIY32862.1"/>
    </source>
</evidence>
<dbReference type="EMBL" id="BPLR01009556">
    <property type="protein sequence ID" value="GIY32862.1"/>
    <property type="molecule type" value="Genomic_DNA"/>
</dbReference>
<name>A0AAV4SJU8_CAEEX</name>
<organism evidence="1 2">
    <name type="scientific">Caerostris extrusa</name>
    <name type="common">Bark spider</name>
    <name type="synonym">Caerostris bankana</name>
    <dbReference type="NCBI Taxonomy" id="172846"/>
    <lineage>
        <taxon>Eukaryota</taxon>
        <taxon>Metazoa</taxon>
        <taxon>Ecdysozoa</taxon>
        <taxon>Arthropoda</taxon>
        <taxon>Chelicerata</taxon>
        <taxon>Arachnida</taxon>
        <taxon>Araneae</taxon>
        <taxon>Araneomorphae</taxon>
        <taxon>Entelegynae</taxon>
        <taxon>Araneoidea</taxon>
        <taxon>Araneidae</taxon>
        <taxon>Caerostris</taxon>
    </lineage>
</organism>
<proteinExistence type="predicted"/>
<keyword evidence="2" id="KW-1185">Reference proteome</keyword>
<accession>A0AAV4SJU8</accession>
<evidence type="ECO:0000313" key="2">
    <source>
        <dbReference type="Proteomes" id="UP001054945"/>
    </source>
</evidence>